<keyword evidence="1" id="KW-1133">Transmembrane helix</keyword>
<dbReference type="RefSeq" id="WP_106353625.1">
    <property type="nucleotide sequence ID" value="NZ_PVTP01000001.1"/>
</dbReference>
<protein>
    <submittedName>
        <fullName evidence="2">Uncharacterized protein</fullName>
    </submittedName>
</protein>
<evidence type="ECO:0000313" key="2">
    <source>
        <dbReference type="EMBL" id="PRY80247.1"/>
    </source>
</evidence>
<feature type="transmembrane region" description="Helical" evidence="1">
    <location>
        <begin position="20"/>
        <end position="39"/>
    </location>
</feature>
<keyword evidence="3" id="KW-1185">Reference proteome</keyword>
<proteinExistence type="predicted"/>
<accession>A0A2T0W467</accession>
<evidence type="ECO:0000313" key="3">
    <source>
        <dbReference type="Proteomes" id="UP000238007"/>
    </source>
</evidence>
<organism evidence="2 3">
    <name type="scientific">Yoonia maritima</name>
    <dbReference type="NCBI Taxonomy" id="1435347"/>
    <lineage>
        <taxon>Bacteria</taxon>
        <taxon>Pseudomonadati</taxon>
        <taxon>Pseudomonadota</taxon>
        <taxon>Alphaproteobacteria</taxon>
        <taxon>Rhodobacterales</taxon>
        <taxon>Paracoccaceae</taxon>
        <taxon>Yoonia</taxon>
    </lineage>
</organism>
<sequence>MPFSWPTFEQALYRITRLRRVIFTSVILAGLVLLLVGALDPTTLPMQRAASILLIVSTVIIAHVVLFPNVPLEALSLSISISGFMAAVPLLSVLGNFAPMPYRDAALVLLIGMGMLLVIVVMLVAQFLIEAIIYVGPVVHFRLKTHLDVPFAAFVASRQFGLRPDTRRGRVMTGSADDKGFFDVAVVSQHDLDPEDPTQPMVVKLDAKVLKSDVSNHEVMLVLADGAVTVTSYRFVAKDDGCQVKITEIPGDFTLGMHAVFWLMDQQTDNLVEVAELLQGGPSCANGLSHAVSLLSIAGMILSPRQPLLD</sequence>
<feature type="transmembrane region" description="Helical" evidence="1">
    <location>
        <begin position="51"/>
        <end position="68"/>
    </location>
</feature>
<feature type="transmembrane region" description="Helical" evidence="1">
    <location>
        <begin position="106"/>
        <end position="129"/>
    </location>
</feature>
<reference evidence="2 3" key="1">
    <citation type="submission" date="2018-03" db="EMBL/GenBank/DDBJ databases">
        <title>Genomic Encyclopedia of Archaeal and Bacterial Type Strains, Phase II (KMG-II): from individual species to whole genera.</title>
        <authorList>
            <person name="Goeker M."/>
        </authorList>
    </citation>
    <scope>NUCLEOTIDE SEQUENCE [LARGE SCALE GENOMIC DNA]</scope>
    <source>
        <strain evidence="2 3">DSM 101533</strain>
    </source>
</reference>
<dbReference type="OrthoDB" id="7649737at2"/>
<gene>
    <name evidence="2" type="ORF">CLV80_10198</name>
</gene>
<dbReference type="EMBL" id="PVTP01000001">
    <property type="protein sequence ID" value="PRY80247.1"/>
    <property type="molecule type" value="Genomic_DNA"/>
</dbReference>
<comment type="caution">
    <text evidence="2">The sequence shown here is derived from an EMBL/GenBank/DDBJ whole genome shotgun (WGS) entry which is preliminary data.</text>
</comment>
<dbReference type="Proteomes" id="UP000238007">
    <property type="component" value="Unassembled WGS sequence"/>
</dbReference>
<dbReference type="AlphaFoldDB" id="A0A2T0W467"/>
<name>A0A2T0W467_9RHOB</name>
<feature type="transmembrane region" description="Helical" evidence="1">
    <location>
        <begin position="74"/>
        <end position="94"/>
    </location>
</feature>
<keyword evidence="1" id="KW-0812">Transmembrane</keyword>
<keyword evidence="1" id="KW-0472">Membrane</keyword>
<evidence type="ECO:0000256" key="1">
    <source>
        <dbReference type="SAM" id="Phobius"/>
    </source>
</evidence>